<dbReference type="InterPro" id="IPR000847">
    <property type="entry name" value="LysR_HTH_N"/>
</dbReference>
<protein>
    <recommendedName>
        <fullName evidence="5">HTH lysR-type domain-containing protein</fullName>
    </recommendedName>
</protein>
<evidence type="ECO:0000256" key="1">
    <source>
        <dbReference type="ARBA" id="ARBA00009437"/>
    </source>
</evidence>
<dbReference type="PANTHER" id="PTHR30427">
    <property type="entry name" value="TRANSCRIPTIONAL ACTIVATOR PROTEIN LYSR"/>
    <property type="match status" value="1"/>
</dbReference>
<reference evidence="6 7" key="1">
    <citation type="submission" date="2015-10" db="EMBL/GenBank/DDBJ databases">
        <title>Draft genome of Bosea thiooxidans.</title>
        <authorList>
            <person name="Wang X."/>
        </authorList>
    </citation>
    <scope>NUCLEOTIDE SEQUENCE [LARGE SCALE GENOMIC DNA]</scope>
    <source>
        <strain evidence="6 7">CGMCC 9174</strain>
    </source>
</reference>
<evidence type="ECO:0000256" key="3">
    <source>
        <dbReference type="ARBA" id="ARBA00023125"/>
    </source>
</evidence>
<organism evidence="6 7">
    <name type="scientific">Bosea thiooxidans</name>
    <dbReference type="NCBI Taxonomy" id="53254"/>
    <lineage>
        <taxon>Bacteria</taxon>
        <taxon>Pseudomonadati</taxon>
        <taxon>Pseudomonadota</taxon>
        <taxon>Alphaproteobacteria</taxon>
        <taxon>Hyphomicrobiales</taxon>
        <taxon>Boseaceae</taxon>
        <taxon>Bosea</taxon>
    </lineage>
</organism>
<evidence type="ECO:0000259" key="5">
    <source>
        <dbReference type="PROSITE" id="PS50931"/>
    </source>
</evidence>
<dbReference type="GO" id="GO:0010628">
    <property type="term" value="P:positive regulation of gene expression"/>
    <property type="evidence" value="ECO:0007669"/>
    <property type="project" value="TreeGrafter"/>
</dbReference>
<evidence type="ECO:0000313" key="6">
    <source>
        <dbReference type="EMBL" id="KQK31374.1"/>
    </source>
</evidence>
<dbReference type="InterPro" id="IPR005119">
    <property type="entry name" value="LysR_subst-bd"/>
</dbReference>
<feature type="domain" description="HTH lysR-type" evidence="5">
    <location>
        <begin position="3"/>
        <end position="60"/>
    </location>
</feature>
<comment type="caution">
    <text evidence="6">The sequence shown here is derived from an EMBL/GenBank/DDBJ whole genome shotgun (WGS) entry which is preliminary data.</text>
</comment>
<accession>A0A0Q3PNF3</accession>
<dbReference type="Pfam" id="PF03466">
    <property type="entry name" value="LysR_substrate"/>
    <property type="match status" value="1"/>
</dbReference>
<dbReference type="PROSITE" id="PS50931">
    <property type="entry name" value="HTH_LYSR"/>
    <property type="match status" value="1"/>
</dbReference>
<dbReference type="AlphaFoldDB" id="A0A0Q3PNF3"/>
<dbReference type="SUPFAM" id="SSF53850">
    <property type="entry name" value="Periplasmic binding protein-like II"/>
    <property type="match status" value="1"/>
</dbReference>
<keyword evidence="7" id="KW-1185">Reference proteome</keyword>
<dbReference type="PANTHER" id="PTHR30427:SF1">
    <property type="entry name" value="TRANSCRIPTIONAL ACTIVATOR PROTEIN LYSR"/>
    <property type="match status" value="1"/>
</dbReference>
<dbReference type="Gene3D" id="1.10.10.10">
    <property type="entry name" value="Winged helix-like DNA-binding domain superfamily/Winged helix DNA-binding domain"/>
    <property type="match status" value="1"/>
</dbReference>
<proteinExistence type="inferred from homology"/>
<keyword evidence="3" id="KW-0238">DNA-binding</keyword>
<evidence type="ECO:0000256" key="4">
    <source>
        <dbReference type="ARBA" id="ARBA00023163"/>
    </source>
</evidence>
<dbReference type="Proteomes" id="UP000051562">
    <property type="component" value="Unassembled WGS sequence"/>
</dbReference>
<comment type="similarity">
    <text evidence="1">Belongs to the LysR transcriptional regulatory family.</text>
</comment>
<dbReference type="GO" id="GO:0003700">
    <property type="term" value="F:DNA-binding transcription factor activity"/>
    <property type="evidence" value="ECO:0007669"/>
    <property type="project" value="InterPro"/>
</dbReference>
<sequence length="311" mass="33311">MMIDTRELLVLRAVIEKGTVTAAASTLNVSQPAVSRTLQQIEQRLGIVLFHREKQRIFPTREAEMLYGEIMQAVSAVDAVSRRASDIKAGRTGALRIASIAAFANSILPRAVARLQSRKPGVEIVIETLTARDVAQRVASFRSDIGLLIETAAVSGIVIEDLCTSQFGCVVSKDHRLAGAGSVSVADVARERLICLNRDLPLGALAHRLFAEQDRLLRPAAEVTQSSVACALVEARAGIALLDKLSILYGPTSQGLDFVPLLPDERIVGRLVLAAGAQPTAASREFCGELRGLIEEIAETIPGFGLVQASR</sequence>
<evidence type="ECO:0000256" key="2">
    <source>
        <dbReference type="ARBA" id="ARBA00023015"/>
    </source>
</evidence>
<dbReference type="Gene3D" id="3.40.190.290">
    <property type="match status" value="1"/>
</dbReference>
<dbReference type="SUPFAM" id="SSF46785">
    <property type="entry name" value="Winged helix' DNA-binding domain"/>
    <property type="match status" value="1"/>
</dbReference>
<evidence type="ECO:0000313" key="7">
    <source>
        <dbReference type="Proteomes" id="UP000051562"/>
    </source>
</evidence>
<dbReference type="GO" id="GO:0043565">
    <property type="term" value="F:sequence-specific DNA binding"/>
    <property type="evidence" value="ECO:0007669"/>
    <property type="project" value="TreeGrafter"/>
</dbReference>
<dbReference type="InterPro" id="IPR036390">
    <property type="entry name" value="WH_DNA-bd_sf"/>
</dbReference>
<dbReference type="Pfam" id="PF00126">
    <property type="entry name" value="HTH_1"/>
    <property type="match status" value="1"/>
</dbReference>
<name>A0A0Q3PNF3_9HYPH</name>
<dbReference type="PRINTS" id="PR00039">
    <property type="entry name" value="HTHLYSR"/>
</dbReference>
<dbReference type="InterPro" id="IPR036388">
    <property type="entry name" value="WH-like_DNA-bd_sf"/>
</dbReference>
<gene>
    <name evidence="6" type="ORF">ARD30_02915</name>
</gene>
<dbReference type="EMBL" id="LMAR01000023">
    <property type="protein sequence ID" value="KQK31374.1"/>
    <property type="molecule type" value="Genomic_DNA"/>
</dbReference>
<keyword evidence="2" id="KW-0805">Transcription regulation</keyword>
<keyword evidence="4" id="KW-0804">Transcription</keyword>